<protein>
    <submittedName>
        <fullName evidence="2">Uncharacterized protein</fullName>
    </submittedName>
</protein>
<dbReference type="Proteomes" id="UP000095286">
    <property type="component" value="Unplaced"/>
</dbReference>
<dbReference type="WBParaSite" id="RSKR_0000475450.1">
    <property type="protein sequence ID" value="RSKR_0000475450.1"/>
    <property type="gene ID" value="RSKR_0000475450"/>
</dbReference>
<proteinExistence type="predicted"/>
<sequence>MLLIVIVLLLISCVNCQQKNLIPGTAIFDDGSLVQNAGFEDRVGAFGNGINFRSSSRDSGEQINDKFDCILFKNCKKGYEAKWTSRDKCVCRRTNKCNH</sequence>
<accession>A0AC35TV41</accession>
<name>A0AC35TV41_9BILA</name>
<reference evidence="2" key="1">
    <citation type="submission" date="2016-11" db="UniProtKB">
        <authorList>
            <consortium name="WormBaseParasite"/>
        </authorList>
    </citation>
    <scope>IDENTIFICATION</scope>
    <source>
        <strain evidence="2">KR3021</strain>
    </source>
</reference>
<evidence type="ECO:0000313" key="1">
    <source>
        <dbReference type="Proteomes" id="UP000095286"/>
    </source>
</evidence>
<organism evidence="1 2">
    <name type="scientific">Rhabditophanes sp. KR3021</name>
    <dbReference type="NCBI Taxonomy" id="114890"/>
    <lineage>
        <taxon>Eukaryota</taxon>
        <taxon>Metazoa</taxon>
        <taxon>Ecdysozoa</taxon>
        <taxon>Nematoda</taxon>
        <taxon>Chromadorea</taxon>
        <taxon>Rhabditida</taxon>
        <taxon>Tylenchina</taxon>
        <taxon>Panagrolaimomorpha</taxon>
        <taxon>Strongyloidoidea</taxon>
        <taxon>Alloionematidae</taxon>
        <taxon>Rhabditophanes</taxon>
    </lineage>
</organism>
<evidence type="ECO:0000313" key="2">
    <source>
        <dbReference type="WBParaSite" id="RSKR_0000475450.1"/>
    </source>
</evidence>